<sequence length="230" mass="25929">MPPLFIGESMVGQGSWSMVFRSSPRPGELAFRTEISVLPLVIGHPRIIEFGGVIEGEEFNGLLFKEYANGDLATYIQQRGIQQISKSQRLKWCRQTTEALVHIHSKNVAHCDLLPGNLLLDDKLDLYLADFGSAFCEDKDKGIDGGMIPDAGFFDPNFCKIRLPYADIKDRLILNEDSEDYQELVFHKLQNSDFPDLTGIDIEIAKVIDGCWSRKFQTTSEVLVELQSEL</sequence>
<keyword evidence="2" id="KW-0808">Transferase</keyword>
<dbReference type="GO" id="GO:0004674">
    <property type="term" value="F:protein serine/threonine kinase activity"/>
    <property type="evidence" value="ECO:0007669"/>
    <property type="project" value="UniProtKB-KW"/>
</dbReference>
<dbReference type="PANTHER" id="PTHR24345:SF91">
    <property type="entry name" value="SERINE_THREONINE-PROTEIN KINASE PLK4"/>
    <property type="match status" value="1"/>
</dbReference>
<protein>
    <recommendedName>
        <fullName evidence="6">Protein kinase domain-containing protein</fullName>
    </recommendedName>
</protein>
<gene>
    <name evidence="7" type="ORF">SBOR_1388</name>
</gene>
<dbReference type="PANTHER" id="PTHR24345">
    <property type="entry name" value="SERINE/THREONINE-PROTEIN KINASE PLK"/>
    <property type="match status" value="1"/>
</dbReference>
<reference evidence="7 8" key="1">
    <citation type="journal article" date="2014" name="Genome Announc.">
        <title>Draft genome sequence of Sclerotinia borealis, a psychrophilic plant pathogenic fungus.</title>
        <authorList>
            <person name="Mardanov A.V."/>
            <person name="Beletsky A.V."/>
            <person name="Kadnikov V.V."/>
            <person name="Ignatov A.N."/>
            <person name="Ravin N.V."/>
        </authorList>
    </citation>
    <scope>NUCLEOTIDE SEQUENCE [LARGE SCALE GENOMIC DNA]</scope>
    <source>
        <strain evidence="8">F-4157</strain>
    </source>
</reference>
<keyword evidence="1" id="KW-0723">Serine/threonine-protein kinase</keyword>
<accession>W9CN37</accession>
<dbReference type="SUPFAM" id="SSF56112">
    <property type="entry name" value="Protein kinase-like (PK-like)"/>
    <property type="match status" value="1"/>
</dbReference>
<keyword evidence="8" id="KW-1185">Reference proteome</keyword>
<evidence type="ECO:0000256" key="4">
    <source>
        <dbReference type="ARBA" id="ARBA00022777"/>
    </source>
</evidence>
<evidence type="ECO:0000256" key="5">
    <source>
        <dbReference type="ARBA" id="ARBA00022840"/>
    </source>
</evidence>
<dbReference type="InterPro" id="IPR000719">
    <property type="entry name" value="Prot_kinase_dom"/>
</dbReference>
<dbReference type="InterPro" id="IPR011009">
    <property type="entry name" value="Kinase-like_dom_sf"/>
</dbReference>
<dbReference type="STRING" id="1432307.W9CN37"/>
<evidence type="ECO:0000256" key="2">
    <source>
        <dbReference type="ARBA" id="ARBA00022679"/>
    </source>
</evidence>
<dbReference type="OrthoDB" id="1668230at2759"/>
<name>W9CN37_SCLBF</name>
<dbReference type="Gene3D" id="1.10.510.10">
    <property type="entry name" value="Transferase(Phosphotransferase) domain 1"/>
    <property type="match status" value="1"/>
</dbReference>
<dbReference type="AlphaFoldDB" id="W9CN37"/>
<keyword evidence="3" id="KW-0547">Nucleotide-binding</keyword>
<dbReference type="Pfam" id="PF00069">
    <property type="entry name" value="Pkinase"/>
    <property type="match status" value="1"/>
</dbReference>
<proteinExistence type="predicted"/>
<dbReference type="PROSITE" id="PS50011">
    <property type="entry name" value="PROTEIN_KINASE_DOM"/>
    <property type="match status" value="1"/>
</dbReference>
<keyword evidence="4" id="KW-0418">Kinase</keyword>
<organism evidence="7 8">
    <name type="scientific">Sclerotinia borealis (strain F-4128)</name>
    <dbReference type="NCBI Taxonomy" id="1432307"/>
    <lineage>
        <taxon>Eukaryota</taxon>
        <taxon>Fungi</taxon>
        <taxon>Dikarya</taxon>
        <taxon>Ascomycota</taxon>
        <taxon>Pezizomycotina</taxon>
        <taxon>Leotiomycetes</taxon>
        <taxon>Helotiales</taxon>
        <taxon>Sclerotiniaceae</taxon>
        <taxon>Sclerotinia</taxon>
    </lineage>
</organism>
<evidence type="ECO:0000313" key="8">
    <source>
        <dbReference type="Proteomes" id="UP000019487"/>
    </source>
</evidence>
<keyword evidence="5" id="KW-0067">ATP-binding</keyword>
<evidence type="ECO:0000313" key="7">
    <source>
        <dbReference type="EMBL" id="ESZ98212.1"/>
    </source>
</evidence>
<dbReference type="GO" id="GO:0005634">
    <property type="term" value="C:nucleus"/>
    <property type="evidence" value="ECO:0007669"/>
    <property type="project" value="TreeGrafter"/>
</dbReference>
<dbReference type="Proteomes" id="UP000019487">
    <property type="component" value="Unassembled WGS sequence"/>
</dbReference>
<dbReference type="HOGENOM" id="CLU_1205364_0_0_1"/>
<evidence type="ECO:0000256" key="3">
    <source>
        <dbReference type="ARBA" id="ARBA00022741"/>
    </source>
</evidence>
<comment type="caution">
    <text evidence="7">The sequence shown here is derived from an EMBL/GenBank/DDBJ whole genome shotgun (WGS) entry which is preliminary data.</text>
</comment>
<dbReference type="EMBL" id="AYSA01000048">
    <property type="protein sequence ID" value="ESZ98212.1"/>
    <property type="molecule type" value="Genomic_DNA"/>
</dbReference>
<evidence type="ECO:0000259" key="6">
    <source>
        <dbReference type="PROSITE" id="PS50011"/>
    </source>
</evidence>
<evidence type="ECO:0000256" key="1">
    <source>
        <dbReference type="ARBA" id="ARBA00022527"/>
    </source>
</evidence>
<feature type="domain" description="Protein kinase" evidence="6">
    <location>
        <begin position="5"/>
        <end position="230"/>
    </location>
</feature>
<dbReference type="GO" id="GO:0005524">
    <property type="term" value="F:ATP binding"/>
    <property type="evidence" value="ECO:0007669"/>
    <property type="project" value="UniProtKB-KW"/>
</dbReference>